<dbReference type="EMBL" id="NVQC01000016">
    <property type="protein sequence ID" value="PTL36324.1"/>
    <property type="molecule type" value="Genomic_DNA"/>
</dbReference>
<dbReference type="Gene3D" id="3.30.420.10">
    <property type="entry name" value="Ribonuclease H-like superfamily/Ribonuclease H"/>
    <property type="match status" value="1"/>
</dbReference>
<evidence type="ECO:0000313" key="2">
    <source>
        <dbReference type="EMBL" id="PTL36324.1"/>
    </source>
</evidence>
<dbReference type="PANTHER" id="PTHR46889">
    <property type="entry name" value="TRANSPOSASE INSF FOR INSERTION SEQUENCE IS3B-RELATED"/>
    <property type="match status" value="1"/>
</dbReference>
<dbReference type="AlphaFoldDB" id="A0A2T4TYY5"/>
<dbReference type="GO" id="GO:0003676">
    <property type="term" value="F:nucleic acid binding"/>
    <property type="evidence" value="ECO:0007669"/>
    <property type="project" value="InterPro"/>
</dbReference>
<dbReference type="SUPFAM" id="SSF53098">
    <property type="entry name" value="Ribonuclease H-like"/>
    <property type="match status" value="1"/>
</dbReference>
<dbReference type="InterPro" id="IPR001584">
    <property type="entry name" value="Integrase_cat-core"/>
</dbReference>
<evidence type="ECO:0000313" key="3">
    <source>
        <dbReference type="Proteomes" id="UP000241436"/>
    </source>
</evidence>
<name>A0A2T4TYY5_9BACT</name>
<reference evidence="3" key="2">
    <citation type="journal article" date="2018" name="Environ. Microbiol.">
        <title>Bloom of a denitrifying methanotroph, 'Candidatus Methylomirabilis limnetica', in a deep stratified lake.</title>
        <authorList>
            <person name="Graf J.S."/>
            <person name="Mayr M.J."/>
            <person name="Marchant H.K."/>
            <person name="Tienken D."/>
            <person name="Hach P.F."/>
            <person name="Brand A."/>
            <person name="Schubert C.J."/>
            <person name="Kuypers M.M."/>
            <person name="Milucka J."/>
        </authorList>
    </citation>
    <scope>NUCLEOTIDE SEQUENCE [LARGE SCALE GENOMIC DNA]</scope>
    <source>
        <strain evidence="3">Zug</strain>
    </source>
</reference>
<comment type="caution">
    <text evidence="2">The sequence shown here is derived from an EMBL/GenBank/DDBJ whole genome shotgun (WGS) entry which is preliminary data.</text>
</comment>
<dbReference type="PANTHER" id="PTHR46889:SF4">
    <property type="entry name" value="TRANSPOSASE INSO FOR INSERTION SEQUENCE ELEMENT IS911B-RELATED"/>
    <property type="match status" value="1"/>
</dbReference>
<accession>A0A2T4TYY5</accession>
<dbReference type="Pfam" id="PF13683">
    <property type="entry name" value="rve_3"/>
    <property type="match status" value="1"/>
</dbReference>
<keyword evidence="3" id="KW-1185">Reference proteome</keyword>
<dbReference type="PROSITE" id="PS50994">
    <property type="entry name" value="INTEGRASE"/>
    <property type="match status" value="1"/>
</dbReference>
<feature type="domain" description="Integrase catalytic" evidence="1">
    <location>
        <begin position="1"/>
        <end position="144"/>
    </location>
</feature>
<reference evidence="2 3" key="1">
    <citation type="submission" date="2017-09" db="EMBL/GenBank/DDBJ databases">
        <title>Bloom of a denitrifying methanotroph, Candidatus Methylomirabilis limnetica, in a deep stratified lake.</title>
        <authorList>
            <person name="Graf J.S."/>
            <person name="Marchant H.K."/>
            <person name="Tienken D."/>
            <person name="Hach P.F."/>
            <person name="Brand A."/>
            <person name="Schubert C.J."/>
            <person name="Kuypers M.M."/>
            <person name="Milucka J."/>
        </authorList>
    </citation>
    <scope>NUCLEOTIDE SEQUENCE [LARGE SCALE GENOMIC DNA]</scope>
    <source>
        <strain evidence="2 3">Zug</strain>
    </source>
</reference>
<dbReference type="Proteomes" id="UP000241436">
    <property type="component" value="Unassembled WGS sequence"/>
</dbReference>
<organism evidence="2 3">
    <name type="scientific">Candidatus Methylomirabilis limnetica</name>
    <dbReference type="NCBI Taxonomy" id="2033718"/>
    <lineage>
        <taxon>Bacteria</taxon>
        <taxon>Candidatus Methylomirabilota</taxon>
        <taxon>Candidatus Methylomirabilia</taxon>
        <taxon>Candidatus Methylomirabilales</taxon>
        <taxon>Candidatus Methylomirabilaceae</taxon>
        <taxon>Candidatus Methylomirabilis</taxon>
    </lineage>
</organism>
<dbReference type="GO" id="GO:0015074">
    <property type="term" value="P:DNA integration"/>
    <property type="evidence" value="ECO:0007669"/>
    <property type="project" value="InterPro"/>
</dbReference>
<sequence length="150" mass="17271">MVGVLDAGSRECVGARLAHHGRAIEAIDALEQGIVQRYGGLRQVPAGLRLRHKNGSIFLAQLFVGTAQQLAITREFILRDSPEYNGVIERFFRTLKQECVWLHHFESFEEAERIIMDWIARYNTERQHSALGYLTPRAWREQFYQLSQAA</sequence>
<dbReference type="InterPro" id="IPR050900">
    <property type="entry name" value="Transposase_IS3/IS150/IS904"/>
</dbReference>
<protein>
    <recommendedName>
        <fullName evidence="1">Integrase catalytic domain-containing protein</fullName>
    </recommendedName>
</protein>
<dbReference type="InterPro" id="IPR036397">
    <property type="entry name" value="RNaseH_sf"/>
</dbReference>
<gene>
    <name evidence="2" type="ORF">CLG94_04610</name>
</gene>
<proteinExistence type="predicted"/>
<evidence type="ECO:0000259" key="1">
    <source>
        <dbReference type="PROSITE" id="PS50994"/>
    </source>
</evidence>
<dbReference type="InterPro" id="IPR012337">
    <property type="entry name" value="RNaseH-like_sf"/>
</dbReference>